<name>A0AAE8MH19_9HYPO</name>
<keyword evidence="1" id="KW-0732">Signal</keyword>
<dbReference type="PROSITE" id="PS51257">
    <property type="entry name" value="PROKAR_LIPOPROTEIN"/>
    <property type="match status" value="1"/>
</dbReference>
<sequence length="200" mass="21666">MKSTTPILILQSVVACAGFTMPENLPNGVYSVHVNTQGLEVYDGLTVDHTTTVTPRAPSRQLKARQWKEEGGWDRSDPEIFCGCGLSMNHGNCDTAVDMLKGQFDRSDGGVGEVTQAWYSIWNDVVAFCCTDGLFPMTSSQYGTLLEHITNTCGWYVPGTMVPSSIGFSTVGCGYMNYAPGLDFCANSDSGKFMGRDGHC</sequence>
<keyword evidence="3" id="KW-1185">Reference proteome</keyword>
<protein>
    <submittedName>
        <fullName evidence="2">Uncharacterized protein</fullName>
    </submittedName>
</protein>
<feature type="chain" id="PRO_5041904477" evidence="1">
    <location>
        <begin position="23"/>
        <end position="200"/>
    </location>
</feature>
<evidence type="ECO:0000256" key="1">
    <source>
        <dbReference type="SAM" id="SignalP"/>
    </source>
</evidence>
<dbReference type="Proteomes" id="UP001187734">
    <property type="component" value="Unassembled WGS sequence"/>
</dbReference>
<evidence type="ECO:0000313" key="2">
    <source>
        <dbReference type="EMBL" id="SPJ82033.1"/>
    </source>
</evidence>
<dbReference type="AlphaFoldDB" id="A0AAE8MH19"/>
<proteinExistence type="predicted"/>
<feature type="signal peptide" evidence="1">
    <location>
        <begin position="1"/>
        <end position="22"/>
    </location>
</feature>
<reference evidence="2" key="1">
    <citation type="submission" date="2018-03" db="EMBL/GenBank/DDBJ databases">
        <authorList>
            <person name="Guldener U."/>
        </authorList>
    </citation>
    <scope>NUCLEOTIDE SEQUENCE</scope>
</reference>
<accession>A0AAE8MH19</accession>
<evidence type="ECO:0000313" key="3">
    <source>
        <dbReference type="Proteomes" id="UP001187734"/>
    </source>
</evidence>
<organism evidence="2 3">
    <name type="scientific">Fusarium torulosum</name>
    <dbReference type="NCBI Taxonomy" id="33205"/>
    <lineage>
        <taxon>Eukaryota</taxon>
        <taxon>Fungi</taxon>
        <taxon>Dikarya</taxon>
        <taxon>Ascomycota</taxon>
        <taxon>Pezizomycotina</taxon>
        <taxon>Sordariomycetes</taxon>
        <taxon>Hypocreomycetidae</taxon>
        <taxon>Hypocreales</taxon>
        <taxon>Nectriaceae</taxon>
        <taxon>Fusarium</taxon>
    </lineage>
</organism>
<gene>
    <name evidence="2" type="ORF">FTOL_09438</name>
</gene>
<dbReference type="EMBL" id="ONZP01000344">
    <property type="protein sequence ID" value="SPJ82033.1"/>
    <property type="molecule type" value="Genomic_DNA"/>
</dbReference>
<comment type="caution">
    <text evidence="2">The sequence shown here is derived from an EMBL/GenBank/DDBJ whole genome shotgun (WGS) entry which is preliminary data.</text>
</comment>